<dbReference type="EMBL" id="WJBH02000005">
    <property type="protein sequence ID" value="KAI9559030.1"/>
    <property type="molecule type" value="Genomic_DNA"/>
</dbReference>
<dbReference type="PANTHER" id="PTHR42909">
    <property type="entry name" value="ZGC:136858"/>
    <property type="match status" value="1"/>
</dbReference>
<evidence type="ECO:0000256" key="6">
    <source>
        <dbReference type="ARBA" id="ARBA00023239"/>
    </source>
</evidence>
<sequence>MIMMMNIGRAPCFHRLARWGLGKRQVIGLDSRAFHRMNGSMIEISDVVTQAIKNNEPVVALESTIITHGMPYPANLETALKVENAIKAKGAVPATIGIIKGRVHVGLTADQLELLATMKEPCLKTSRRDLPYVLSKKINGGTTVSGTMLIAAKVGLPIFVTGGIGGVHRGAEESFDISADLTELGRTPVAVVSSGVKSILDIGKTLEYLETQGVCVATLGSKNDFPAFFTPSSGFQAPYRLETTTDAARLIQQSLAFDTGSGMLIAVPIPESSQADGEAIERAIRAALTLADQQNIRGRDVTPFVLSQVNRLTSGASLTANMALIEHNAAIGAAIAVDLARLRQSSISTGNSCSTPPPPKSGDHCPTVVIGGSIVDLVAAVQEDSIHMDASTHRGSISRSYGGVGRNLADGLSRLGKRPPLFVSVVGDDESGRDLIRHNPLMESRGIFRLASASTASYTVILDNKGDCQFGIGDLKIHSQLTVDKVRQYEEDIAKCRLLIMDGNIELTTMEYILDLCRSTRVPVWYEPTDIRKAAKPFTIVGCRSAIAYTSPNLCELKKIVETIQPGLSYQDNLNLNQTIEELQDPLTKLCIPLLDTAQCIMITLGKLGMMIVRRGAKTDRLPVAPWQHQPNDEITATYYSAPNVDHIVSVSGAGDCLAAGFITGIINGWEQDKCAAFGLQAAACSLRHSPAVPAALSNLQLC</sequence>
<name>A0AAD5LAF8_9CRUS</name>
<dbReference type="Pfam" id="PF00294">
    <property type="entry name" value="PfkB"/>
    <property type="match status" value="1"/>
</dbReference>
<reference evidence="9 10" key="1">
    <citation type="submission" date="2022-05" db="EMBL/GenBank/DDBJ databases">
        <title>A multi-omics perspective on studying reproductive biology in Daphnia sinensis.</title>
        <authorList>
            <person name="Jia J."/>
        </authorList>
    </citation>
    <scope>NUCLEOTIDE SEQUENCE [LARGE SCALE GENOMIC DNA]</scope>
    <source>
        <strain evidence="9 10">WSL</strain>
    </source>
</reference>
<organism evidence="9 10">
    <name type="scientific">Daphnia sinensis</name>
    <dbReference type="NCBI Taxonomy" id="1820382"/>
    <lineage>
        <taxon>Eukaryota</taxon>
        <taxon>Metazoa</taxon>
        <taxon>Ecdysozoa</taxon>
        <taxon>Arthropoda</taxon>
        <taxon>Crustacea</taxon>
        <taxon>Branchiopoda</taxon>
        <taxon>Diplostraca</taxon>
        <taxon>Cladocera</taxon>
        <taxon>Anomopoda</taxon>
        <taxon>Daphniidae</taxon>
        <taxon>Daphnia</taxon>
        <taxon>Daphnia similis group</taxon>
    </lineage>
</organism>
<evidence type="ECO:0000256" key="3">
    <source>
        <dbReference type="ARBA" id="ARBA00022777"/>
    </source>
</evidence>
<evidence type="ECO:0000256" key="7">
    <source>
        <dbReference type="ARBA" id="ARBA00023295"/>
    </source>
</evidence>
<dbReference type="GO" id="GO:0016301">
    <property type="term" value="F:kinase activity"/>
    <property type="evidence" value="ECO:0007669"/>
    <property type="project" value="UniProtKB-KW"/>
</dbReference>
<dbReference type="GO" id="GO:0004730">
    <property type="term" value="F:pseudouridylate synthase activity"/>
    <property type="evidence" value="ECO:0007669"/>
    <property type="project" value="InterPro"/>
</dbReference>
<keyword evidence="6" id="KW-0456">Lyase</keyword>
<evidence type="ECO:0000256" key="5">
    <source>
        <dbReference type="ARBA" id="ARBA00023211"/>
    </source>
</evidence>
<dbReference type="GO" id="GO:0016798">
    <property type="term" value="F:hydrolase activity, acting on glycosyl bonds"/>
    <property type="evidence" value="ECO:0007669"/>
    <property type="project" value="UniProtKB-KW"/>
</dbReference>
<keyword evidence="4" id="KW-0378">Hydrolase</keyword>
<evidence type="ECO:0000256" key="4">
    <source>
        <dbReference type="ARBA" id="ARBA00022801"/>
    </source>
</evidence>
<evidence type="ECO:0000313" key="10">
    <source>
        <dbReference type="Proteomes" id="UP000820818"/>
    </source>
</evidence>
<proteinExistence type="inferred from homology"/>
<keyword evidence="2" id="KW-0479">Metal-binding</keyword>
<dbReference type="AlphaFoldDB" id="A0AAD5LAF8"/>
<dbReference type="InterPro" id="IPR002173">
    <property type="entry name" value="Carboh/pur_kinase_PfkB_CS"/>
</dbReference>
<dbReference type="Pfam" id="PF04227">
    <property type="entry name" value="Indigoidine_A"/>
    <property type="match status" value="1"/>
</dbReference>
<dbReference type="SUPFAM" id="SSF110581">
    <property type="entry name" value="Indigoidine synthase A-like"/>
    <property type="match status" value="1"/>
</dbReference>
<dbReference type="GO" id="GO:0006796">
    <property type="term" value="P:phosphate-containing compound metabolic process"/>
    <property type="evidence" value="ECO:0007669"/>
    <property type="project" value="UniProtKB-ARBA"/>
</dbReference>
<protein>
    <recommendedName>
        <fullName evidence="8">Carbohydrate kinase PfkB domain-containing protein</fullName>
    </recommendedName>
</protein>
<keyword evidence="3" id="KW-0418">Kinase</keyword>
<keyword evidence="7" id="KW-0326">Glycosidase</keyword>
<dbReference type="GO" id="GO:0046872">
    <property type="term" value="F:metal ion binding"/>
    <property type="evidence" value="ECO:0007669"/>
    <property type="project" value="UniProtKB-KW"/>
</dbReference>
<dbReference type="InterPro" id="IPR022830">
    <property type="entry name" value="Indigdn_synthA-like"/>
</dbReference>
<dbReference type="Proteomes" id="UP000820818">
    <property type="component" value="Linkage Group LG5"/>
</dbReference>
<evidence type="ECO:0000256" key="1">
    <source>
        <dbReference type="ARBA" id="ARBA00022679"/>
    </source>
</evidence>
<dbReference type="InterPro" id="IPR029056">
    <property type="entry name" value="Ribokinase-like"/>
</dbReference>
<dbReference type="SUPFAM" id="SSF53613">
    <property type="entry name" value="Ribokinase-like"/>
    <property type="match status" value="1"/>
</dbReference>
<evidence type="ECO:0000256" key="2">
    <source>
        <dbReference type="ARBA" id="ARBA00022723"/>
    </source>
</evidence>
<comment type="caution">
    <text evidence="9">The sequence shown here is derived from an EMBL/GenBank/DDBJ whole genome shotgun (WGS) entry which is preliminary data.</text>
</comment>
<feature type="domain" description="Carbohydrate kinase PfkB" evidence="8">
    <location>
        <begin position="368"/>
        <end position="690"/>
    </location>
</feature>
<keyword evidence="5" id="KW-0464">Manganese</keyword>
<keyword evidence="1" id="KW-0808">Transferase</keyword>
<dbReference type="Gene3D" id="3.40.1790.10">
    <property type="entry name" value="Indigoidine synthase domain"/>
    <property type="match status" value="1"/>
</dbReference>
<dbReference type="InterPro" id="IPR007342">
    <property type="entry name" value="PsuG"/>
</dbReference>
<dbReference type="Gene3D" id="3.40.1190.20">
    <property type="match status" value="1"/>
</dbReference>
<accession>A0AAD5LAF8</accession>
<dbReference type="CDD" id="cd01941">
    <property type="entry name" value="YeiC_kinase_like"/>
    <property type="match status" value="1"/>
</dbReference>
<evidence type="ECO:0000313" key="9">
    <source>
        <dbReference type="EMBL" id="KAI9559030.1"/>
    </source>
</evidence>
<gene>
    <name evidence="9" type="ORF">GHT06_015819</name>
</gene>
<dbReference type="InterPro" id="IPR011611">
    <property type="entry name" value="PfkB_dom"/>
</dbReference>
<dbReference type="GO" id="GO:0005737">
    <property type="term" value="C:cytoplasm"/>
    <property type="evidence" value="ECO:0007669"/>
    <property type="project" value="TreeGrafter"/>
</dbReference>
<keyword evidence="10" id="KW-1185">Reference proteome</keyword>
<dbReference type="HAMAP" id="MF_01876">
    <property type="entry name" value="PsiMP_glycosidase"/>
    <property type="match status" value="1"/>
</dbReference>
<dbReference type="PROSITE" id="PS00584">
    <property type="entry name" value="PFKB_KINASES_2"/>
    <property type="match status" value="1"/>
</dbReference>
<dbReference type="PANTHER" id="PTHR42909:SF1">
    <property type="entry name" value="CARBOHYDRATE KINASE PFKB DOMAIN-CONTAINING PROTEIN"/>
    <property type="match status" value="1"/>
</dbReference>
<evidence type="ECO:0000259" key="8">
    <source>
        <dbReference type="Pfam" id="PF00294"/>
    </source>
</evidence>